<dbReference type="InterPro" id="IPR004183">
    <property type="entry name" value="Xdiol_dOase_suB"/>
</dbReference>
<keyword evidence="7" id="KW-0223">Dioxygenase</keyword>
<evidence type="ECO:0000256" key="3">
    <source>
        <dbReference type="ARBA" id="ARBA00022723"/>
    </source>
</evidence>
<accession>A0ABR0SR15</accession>
<dbReference type="Gene3D" id="3.40.830.10">
    <property type="entry name" value="LigB-like"/>
    <property type="match status" value="1"/>
</dbReference>
<dbReference type="CDD" id="cd07363">
    <property type="entry name" value="45_DOPA_Dioxygenase"/>
    <property type="match status" value="1"/>
</dbReference>
<dbReference type="PANTHER" id="PTHR30096:SF0">
    <property type="entry name" value="4,5-DOPA DIOXYGENASE EXTRADIOL-LIKE PROTEIN"/>
    <property type="match status" value="1"/>
</dbReference>
<protein>
    <submittedName>
        <fullName evidence="7">4,5-DOPA dioxygenase extradiol</fullName>
    </submittedName>
</protein>
<organism evidence="7 8">
    <name type="scientific">Cladobotryum mycophilum</name>
    <dbReference type="NCBI Taxonomy" id="491253"/>
    <lineage>
        <taxon>Eukaryota</taxon>
        <taxon>Fungi</taxon>
        <taxon>Dikarya</taxon>
        <taxon>Ascomycota</taxon>
        <taxon>Pezizomycotina</taxon>
        <taxon>Sordariomycetes</taxon>
        <taxon>Hypocreomycetidae</taxon>
        <taxon>Hypocreales</taxon>
        <taxon>Hypocreaceae</taxon>
        <taxon>Cladobotryum</taxon>
    </lineage>
</organism>
<evidence type="ECO:0000259" key="6">
    <source>
        <dbReference type="Pfam" id="PF02900"/>
    </source>
</evidence>
<evidence type="ECO:0000256" key="2">
    <source>
        <dbReference type="ARBA" id="ARBA00007581"/>
    </source>
</evidence>
<sequence>MPVAPVIALSHGGGPMPILGDPGHKDIVYSLKNRVPKILKLGTPEQPRAIVLVTAHWTTGEPTISSEASHELLYDYYNFPPEAYKLKYPAPGEPELAQTVSAAFEEQGLKPVLDGKRGWDHGVFIPMLLVNPAADVPIVQVSVLESEDPEKHLRMGAALSKLRGQNIAIIGSGFASLHNFRAFREVRAGGPDQIQLWRDKVDEWNAALTGAVGAEVKEERWSKVRAWRELPHAYDMHPRGGGEHFMPLVVCAGAALDGEKVEKYRDEYAGTNILTYYWGAETVA</sequence>
<evidence type="ECO:0000256" key="1">
    <source>
        <dbReference type="ARBA" id="ARBA00001947"/>
    </source>
</evidence>
<dbReference type="Pfam" id="PF02900">
    <property type="entry name" value="LigB"/>
    <property type="match status" value="1"/>
</dbReference>
<dbReference type="InterPro" id="IPR014436">
    <property type="entry name" value="Extradiol_dOase_DODA"/>
</dbReference>
<reference evidence="7 8" key="1">
    <citation type="submission" date="2024-01" db="EMBL/GenBank/DDBJ databases">
        <title>Complete genome of Cladobotryum mycophilum ATHUM6906.</title>
        <authorList>
            <person name="Christinaki A.C."/>
            <person name="Myridakis A.I."/>
            <person name="Kouvelis V.N."/>
        </authorList>
    </citation>
    <scope>NUCLEOTIDE SEQUENCE [LARGE SCALE GENOMIC DNA]</scope>
    <source>
        <strain evidence="7 8">ATHUM6906</strain>
    </source>
</reference>
<keyword evidence="8" id="KW-1185">Reference proteome</keyword>
<keyword evidence="3" id="KW-0479">Metal-binding</keyword>
<evidence type="ECO:0000313" key="7">
    <source>
        <dbReference type="EMBL" id="KAK5994616.1"/>
    </source>
</evidence>
<comment type="similarity">
    <text evidence="2">Belongs to the DODA-type extradiol aromatic ring-opening dioxygenase family.</text>
</comment>
<evidence type="ECO:0000256" key="4">
    <source>
        <dbReference type="ARBA" id="ARBA00022833"/>
    </source>
</evidence>
<dbReference type="Proteomes" id="UP001338125">
    <property type="component" value="Unassembled WGS sequence"/>
</dbReference>
<dbReference type="SUPFAM" id="SSF53213">
    <property type="entry name" value="LigB-like"/>
    <property type="match status" value="1"/>
</dbReference>
<proteinExistence type="inferred from homology"/>
<feature type="domain" description="Extradiol ring-cleavage dioxygenase class III enzyme subunit B" evidence="6">
    <location>
        <begin position="9"/>
        <end position="264"/>
    </location>
</feature>
<keyword evidence="4" id="KW-0862">Zinc</keyword>
<dbReference type="EMBL" id="JAVFKD010000010">
    <property type="protein sequence ID" value="KAK5994616.1"/>
    <property type="molecule type" value="Genomic_DNA"/>
</dbReference>
<evidence type="ECO:0000313" key="8">
    <source>
        <dbReference type="Proteomes" id="UP001338125"/>
    </source>
</evidence>
<evidence type="ECO:0000256" key="5">
    <source>
        <dbReference type="ARBA" id="ARBA00023002"/>
    </source>
</evidence>
<comment type="caution">
    <text evidence="7">The sequence shown here is derived from an EMBL/GenBank/DDBJ whole genome shotgun (WGS) entry which is preliminary data.</text>
</comment>
<keyword evidence="5" id="KW-0560">Oxidoreductase</keyword>
<dbReference type="GO" id="GO:0051213">
    <property type="term" value="F:dioxygenase activity"/>
    <property type="evidence" value="ECO:0007669"/>
    <property type="project" value="UniProtKB-KW"/>
</dbReference>
<name>A0ABR0SR15_9HYPO</name>
<dbReference type="PANTHER" id="PTHR30096">
    <property type="entry name" value="4,5-DOPA DIOXYGENASE EXTRADIOL-LIKE PROTEIN"/>
    <property type="match status" value="1"/>
</dbReference>
<comment type="cofactor">
    <cofactor evidence="1">
        <name>Zn(2+)</name>
        <dbReference type="ChEBI" id="CHEBI:29105"/>
    </cofactor>
</comment>
<gene>
    <name evidence="7" type="ORF">PT974_05096</name>
</gene>
<dbReference type="PIRSF" id="PIRSF006157">
    <property type="entry name" value="Doxgns_DODA"/>
    <property type="match status" value="1"/>
</dbReference>